<dbReference type="EMBL" id="FWFQ01000018">
    <property type="protein sequence ID" value="SLN49793.1"/>
    <property type="molecule type" value="Genomic_DNA"/>
</dbReference>
<dbReference type="RefSeq" id="WP_085869111.1">
    <property type="nucleotide sequence ID" value="NZ_FWFQ01000018.1"/>
</dbReference>
<accession>A0A1Y5SWQ1</accession>
<dbReference type="InterPro" id="IPR000182">
    <property type="entry name" value="GNAT_dom"/>
</dbReference>
<proteinExistence type="predicted"/>
<dbReference type="Gene3D" id="3.40.630.90">
    <property type="match status" value="1"/>
</dbReference>
<evidence type="ECO:0000313" key="2">
    <source>
        <dbReference type="EMBL" id="SLN49793.1"/>
    </source>
</evidence>
<organism evidence="2 3">
    <name type="scientific">Pseudoruegeria aquimaris</name>
    <dbReference type="NCBI Taxonomy" id="393663"/>
    <lineage>
        <taxon>Bacteria</taxon>
        <taxon>Pseudomonadati</taxon>
        <taxon>Pseudomonadota</taxon>
        <taxon>Alphaproteobacteria</taxon>
        <taxon>Rhodobacterales</taxon>
        <taxon>Roseobacteraceae</taxon>
        <taxon>Pseudoruegeria</taxon>
    </lineage>
</organism>
<sequence>MAATRVFRTLSAEEVALAVDWAAAEGWNPGLHDAQTFHAADPGAFVGCFLGDELAAVISVARQSAGFGFLGFYICHPDLRGQGHGLGLWQAALQRLDGATVGLDGVVDQQENYRASGFVYAHANTRFAVDPARLPQAGDLGAVPARMDAVHGLDAEVAGFSRISYLRAWLAQPDARSLMLMDGARCAGWGVARPCREGTKIGPLVAESAEQAEALFLSLAKGAAGPVFLDVPMPNAAAVVMAERFGMEAVFETARMYRGRAPQEDLARLYGVMSFEFG</sequence>
<name>A0A1Y5SWQ1_9RHOB</name>
<dbReference type="Pfam" id="PF18014">
    <property type="entry name" value="Acetyltransf_18"/>
    <property type="match status" value="1"/>
</dbReference>
<dbReference type="InterPro" id="IPR052729">
    <property type="entry name" value="Acyl/Acetyltrans_Enzymes"/>
</dbReference>
<dbReference type="Gene3D" id="3.40.630.30">
    <property type="match status" value="1"/>
</dbReference>
<dbReference type="InterPro" id="IPR016181">
    <property type="entry name" value="Acyl_CoA_acyltransferase"/>
</dbReference>
<reference evidence="2 3" key="1">
    <citation type="submission" date="2017-03" db="EMBL/GenBank/DDBJ databases">
        <authorList>
            <person name="Afonso C.L."/>
            <person name="Miller P.J."/>
            <person name="Scott M.A."/>
            <person name="Spackman E."/>
            <person name="Goraichik I."/>
            <person name="Dimitrov K.M."/>
            <person name="Suarez D.L."/>
            <person name="Swayne D.E."/>
        </authorList>
    </citation>
    <scope>NUCLEOTIDE SEQUENCE [LARGE SCALE GENOMIC DNA]</scope>
    <source>
        <strain evidence="2 3">CECT 7680</strain>
    </source>
</reference>
<protein>
    <recommendedName>
        <fullName evidence="1">N-acetyltransferase domain-containing protein</fullName>
    </recommendedName>
</protein>
<dbReference type="OrthoDB" id="20916at2"/>
<dbReference type="SUPFAM" id="SSF55729">
    <property type="entry name" value="Acyl-CoA N-acyltransferases (Nat)"/>
    <property type="match status" value="1"/>
</dbReference>
<dbReference type="PANTHER" id="PTHR47237">
    <property type="entry name" value="SLL0310 PROTEIN"/>
    <property type="match status" value="1"/>
</dbReference>
<dbReference type="InterPro" id="IPR041496">
    <property type="entry name" value="YitH/HolE_GNAT"/>
</dbReference>
<evidence type="ECO:0000259" key="1">
    <source>
        <dbReference type="PROSITE" id="PS51186"/>
    </source>
</evidence>
<dbReference type="Proteomes" id="UP000193409">
    <property type="component" value="Unassembled WGS sequence"/>
</dbReference>
<keyword evidence="3" id="KW-1185">Reference proteome</keyword>
<gene>
    <name evidence="2" type="ORF">PSA7680_02566</name>
</gene>
<evidence type="ECO:0000313" key="3">
    <source>
        <dbReference type="Proteomes" id="UP000193409"/>
    </source>
</evidence>
<dbReference type="GO" id="GO:0016747">
    <property type="term" value="F:acyltransferase activity, transferring groups other than amino-acyl groups"/>
    <property type="evidence" value="ECO:0007669"/>
    <property type="project" value="InterPro"/>
</dbReference>
<feature type="domain" description="N-acetyltransferase" evidence="1">
    <location>
        <begin position="5"/>
        <end position="136"/>
    </location>
</feature>
<dbReference type="PROSITE" id="PS51186">
    <property type="entry name" value="GNAT"/>
    <property type="match status" value="1"/>
</dbReference>
<dbReference type="Pfam" id="PF00583">
    <property type="entry name" value="Acetyltransf_1"/>
    <property type="match status" value="1"/>
</dbReference>
<dbReference type="PANTHER" id="PTHR47237:SF1">
    <property type="entry name" value="SLL0310 PROTEIN"/>
    <property type="match status" value="1"/>
</dbReference>
<dbReference type="AlphaFoldDB" id="A0A1Y5SWQ1"/>